<keyword evidence="2" id="KW-0238">DNA-binding</keyword>
<dbReference type="Pfam" id="PF00392">
    <property type="entry name" value="GntR"/>
    <property type="match status" value="1"/>
</dbReference>
<dbReference type="EMBL" id="BAAAUX010000001">
    <property type="protein sequence ID" value="GAA2773924.1"/>
    <property type="molecule type" value="Genomic_DNA"/>
</dbReference>
<keyword evidence="6" id="KW-1185">Reference proteome</keyword>
<dbReference type="SMART" id="SM00345">
    <property type="entry name" value="HTH_GNTR"/>
    <property type="match status" value="1"/>
</dbReference>
<organism evidence="5 6">
    <name type="scientific">Saccharopolyspora taberi</name>
    <dbReference type="NCBI Taxonomy" id="60895"/>
    <lineage>
        <taxon>Bacteria</taxon>
        <taxon>Bacillati</taxon>
        <taxon>Actinomycetota</taxon>
        <taxon>Actinomycetes</taxon>
        <taxon>Pseudonocardiales</taxon>
        <taxon>Pseudonocardiaceae</taxon>
        <taxon>Saccharopolyspora</taxon>
    </lineage>
</organism>
<evidence type="ECO:0000256" key="2">
    <source>
        <dbReference type="ARBA" id="ARBA00023125"/>
    </source>
</evidence>
<dbReference type="SUPFAM" id="SSF46785">
    <property type="entry name" value="Winged helix' DNA-binding domain"/>
    <property type="match status" value="1"/>
</dbReference>
<evidence type="ECO:0000313" key="5">
    <source>
        <dbReference type="EMBL" id="GAA2773924.1"/>
    </source>
</evidence>
<dbReference type="InterPro" id="IPR011663">
    <property type="entry name" value="UTRA"/>
</dbReference>
<dbReference type="Proteomes" id="UP001500979">
    <property type="component" value="Unassembled WGS sequence"/>
</dbReference>
<reference evidence="5 6" key="1">
    <citation type="journal article" date="2019" name="Int. J. Syst. Evol. Microbiol.">
        <title>The Global Catalogue of Microorganisms (GCM) 10K type strain sequencing project: providing services to taxonomists for standard genome sequencing and annotation.</title>
        <authorList>
            <consortium name="The Broad Institute Genomics Platform"/>
            <consortium name="The Broad Institute Genome Sequencing Center for Infectious Disease"/>
            <person name="Wu L."/>
            <person name="Ma J."/>
        </authorList>
    </citation>
    <scope>NUCLEOTIDE SEQUENCE [LARGE SCALE GENOMIC DNA]</scope>
    <source>
        <strain evidence="5 6">JCM 9383</strain>
    </source>
</reference>
<dbReference type="InterPro" id="IPR050679">
    <property type="entry name" value="Bact_HTH_transcr_reg"/>
</dbReference>
<feature type="domain" description="HTH gntR-type" evidence="4">
    <location>
        <begin position="8"/>
        <end position="76"/>
    </location>
</feature>
<gene>
    <name evidence="5" type="ORF">GCM10010470_02150</name>
</gene>
<dbReference type="PANTHER" id="PTHR44846">
    <property type="entry name" value="MANNOSYL-D-GLYCERATE TRANSPORT/METABOLISM SYSTEM REPRESSOR MNGR-RELATED"/>
    <property type="match status" value="1"/>
</dbReference>
<proteinExistence type="predicted"/>
<dbReference type="Gene3D" id="1.10.10.10">
    <property type="entry name" value="Winged helix-like DNA-binding domain superfamily/Winged helix DNA-binding domain"/>
    <property type="match status" value="1"/>
</dbReference>
<dbReference type="RefSeq" id="WP_344677396.1">
    <property type="nucleotide sequence ID" value="NZ_BAAAUX010000001.1"/>
</dbReference>
<dbReference type="InterPro" id="IPR028978">
    <property type="entry name" value="Chorismate_lyase_/UTRA_dom_sf"/>
</dbReference>
<keyword evidence="1" id="KW-0805">Transcription regulation</keyword>
<dbReference type="SMART" id="SM00866">
    <property type="entry name" value="UTRA"/>
    <property type="match status" value="1"/>
</dbReference>
<accession>A0ABN3V0L4</accession>
<dbReference type="InterPro" id="IPR036390">
    <property type="entry name" value="WH_DNA-bd_sf"/>
</dbReference>
<evidence type="ECO:0000313" key="6">
    <source>
        <dbReference type="Proteomes" id="UP001500979"/>
    </source>
</evidence>
<dbReference type="Pfam" id="PF07702">
    <property type="entry name" value="UTRA"/>
    <property type="match status" value="1"/>
</dbReference>
<comment type="caution">
    <text evidence="5">The sequence shown here is derived from an EMBL/GenBank/DDBJ whole genome shotgun (WGS) entry which is preliminary data.</text>
</comment>
<dbReference type="CDD" id="cd07377">
    <property type="entry name" value="WHTH_GntR"/>
    <property type="match status" value="1"/>
</dbReference>
<dbReference type="InterPro" id="IPR036388">
    <property type="entry name" value="WH-like_DNA-bd_sf"/>
</dbReference>
<evidence type="ECO:0000256" key="3">
    <source>
        <dbReference type="ARBA" id="ARBA00023163"/>
    </source>
</evidence>
<keyword evidence="3" id="KW-0804">Transcription</keyword>
<dbReference type="SUPFAM" id="SSF64288">
    <property type="entry name" value="Chorismate lyase-like"/>
    <property type="match status" value="1"/>
</dbReference>
<name>A0ABN3V0L4_9PSEU</name>
<dbReference type="PROSITE" id="PS50949">
    <property type="entry name" value="HTH_GNTR"/>
    <property type="match status" value="1"/>
</dbReference>
<dbReference type="Gene3D" id="3.40.1410.10">
    <property type="entry name" value="Chorismate lyase-like"/>
    <property type="match status" value="1"/>
</dbReference>
<sequence>MAKRTDDRPRHVQIAAHLRSRILSGDYEPGTKLPSTPKLMEWFDAASVTVQRAISMLKAEGFATSRAGAGVYVRNRQPFVVDVANYYAPSPGGYKYELLEVDEVAPPADVAQVFGLAEGETAILRKRVMRYDGEPVEMSWSYYPPDLARGTALAEHGKVRGGAPRVLADLGYPQRYFDDEVSVRAPETDEVVLLDLPSDVPVIRQLRVIYSDNERPVEASVLIKGGHLYALRYRQQIH</sequence>
<dbReference type="PANTHER" id="PTHR44846:SF17">
    <property type="entry name" value="GNTR-FAMILY TRANSCRIPTIONAL REGULATOR"/>
    <property type="match status" value="1"/>
</dbReference>
<protein>
    <submittedName>
        <fullName evidence="5">GntR family transcriptional regulator</fullName>
    </submittedName>
</protein>
<evidence type="ECO:0000256" key="1">
    <source>
        <dbReference type="ARBA" id="ARBA00023015"/>
    </source>
</evidence>
<dbReference type="InterPro" id="IPR000524">
    <property type="entry name" value="Tscrpt_reg_HTH_GntR"/>
</dbReference>
<evidence type="ECO:0000259" key="4">
    <source>
        <dbReference type="PROSITE" id="PS50949"/>
    </source>
</evidence>